<reference evidence="1 2" key="1">
    <citation type="journal article" date="2024" name="Commun. Biol.">
        <title>Comparative genomic analysis of thermophilic fungi reveals convergent evolutionary adaptations and gene losses.</title>
        <authorList>
            <person name="Steindorff A.S."/>
            <person name="Aguilar-Pontes M.V."/>
            <person name="Robinson A.J."/>
            <person name="Andreopoulos B."/>
            <person name="LaButti K."/>
            <person name="Kuo A."/>
            <person name="Mondo S."/>
            <person name="Riley R."/>
            <person name="Otillar R."/>
            <person name="Haridas S."/>
            <person name="Lipzen A."/>
            <person name="Grimwood J."/>
            <person name="Schmutz J."/>
            <person name="Clum A."/>
            <person name="Reid I.D."/>
            <person name="Moisan M.C."/>
            <person name="Butler G."/>
            <person name="Nguyen T.T.M."/>
            <person name="Dewar K."/>
            <person name="Conant G."/>
            <person name="Drula E."/>
            <person name="Henrissat B."/>
            <person name="Hansel C."/>
            <person name="Singer S."/>
            <person name="Hutchinson M.I."/>
            <person name="de Vries R.P."/>
            <person name="Natvig D.O."/>
            <person name="Powell A.J."/>
            <person name="Tsang A."/>
            <person name="Grigoriev I.V."/>
        </authorList>
    </citation>
    <scope>NUCLEOTIDE SEQUENCE [LARGE SCALE GENOMIC DNA]</scope>
    <source>
        <strain evidence="1 2">CBS 494.80</strain>
    </source>
</reference>
<dbReference type="Proteomes" id="UP001595075">
    <property type="component" value="Unassembled WGS sequence"/>
</dbReference>
<evidence type="ECO:0000313" key="2">
    <source>
        <dbReference type="Proteomes" id="UP001595075"/>
    </source>
</evidence>
<comment type="caution">
    <text evidence="1">The sequence shown here is derived from an EMBL/GenBank/DDBJ whole genome shotgun (WGS) entry which is preliminary data.</text>
</comment>
<sequence length="201" mass="23815">MINLKVFLIKTTIFAMRERVHSFRTHLSPLFLNSDTTPSILRGILASNRHITNMSLQLLETHLARLRKLKPQRALDASQPTTDPSAMRHLLDGVKMEEYPVHDIGCQTWTEEQRVIRGFWRFQMLYDMKRLGKSRLLRWLEADLVVLDDIRLLEFYNMSRPTHMRLEITAHLEFYMLSSLESYMRETYERLIHRTLPISSG</sequence>
<proteinExistence type="predicted"/>
<evidence type="ECO:0000313" key="1">
    <source>
        <dbReference type="EMBL" id="KAL2063162.1"/>
    </source>
</evidence>
<name>A0ABR4C0G2_9HELO</name>
<gene>
    <name evidence="1" type="ORF">VTL71DRAFT_6234</name>
</gene>
<organism evidence="1 2">
    <name type="scientific">Oculimacula yallundae</name>
    <dbReference type="NCBI Taxonomy" id="86028"/>
    <lineage>
        <taxon>Eukaryota</taxon>
        <taxon>Fungi</taxon>
        <taxon>Dikarya</taxon>
        <taxon>Ascomycota</taxon>
        <taxon>Pezizomycotina</taxon>
        <taxon>Leotiomycetes</taxon>
        <taxon>Helotiales</taxon>
        <taxon>Ploettnerulaceae</taxon>
        <taxon>Oculimacula</taxon>
    </lineage>
</organism>
<protein>
    <submittedName>
        <fullName evidence="1">Uncharacterized protein</fullName>
    </submittedName>
</protein>
<keyword evidence="2" id="KW-1185">Reference proteome</keyword>
<accession>A0ABR4C0G2</accession>
<dbReference type="EMBL" id="JAZHXI010000016">
    <property type="protein sequence ID" value="KAL2063162.1"/>
    <property type="molecule type" value="Genomic_DNA"/>
</dbReference>